<organism evidence="6 7">
    <name type="scientific">Rhodotorula graminis (strain WP1)</name>
    <dbReference type="NCBI Taxonomy" id="578459"/>
    <lineage>
        <taxon>Eukaryota</taxon>
        <taxon>Fungi</taxon>
        <taxon>Dikarya</taxon>
        <taxon>Basidiomycota</taxon>
        <taxon>Pucciniomycotina</taxon>
        <taxon>Microbotryomycetes</taxon>
        <taxon>Sporidiobolales</taxon>
        <taxon>Sporidiobolaceae</taxon>
        <taxon>Rhodotorula</taxon>
    </lineage>
</organism>
<dbReference type="GO" id="GO:0005789">
    <property type="term" value="C:endoplasmic reticulum membrane"/>
    <property type="evidence" value="ECO:0007669"/>
    <property type="project" value="InterPro"/>
</dbReference>
<proteinExistence type="predicted"/>
<gene>
    <name evidence="6" type="ORF">RHOBADRAFT_41858</name>
</gene>
<evidence type="ECO:0000256" key="2">
    <source>
        <dbReference type="ARBA" id="ARBA00022692"/>
    </source>
</evidence>
<dbReference type="GO" id="GO:0045048">
    <property type="term" value="P:protein insertion into ER membrane"/>
    <property type="evidence" value="ECO:0007669"/>
    <property type="project" value="InterPro"/>
</dbReference>
<evidence type="ECO:0000313" key="7">
    <source>
        <dbReference type="Proteomes" id="UP000053890"/>
    </source>
</evidence>
<reference evidence="6 7" key="1">
    <citation type="journal article" date="2015" name="Front. Microbiol.">
        <title>Genome sequence of the plant growth promoting endophytic yeast Rhodotorula graminis WP1.</title>
        <authorList>
            <person name="Firrincieli A."/>
            <person name="Otillar R."/>
            <person name="Salamov A."/>
            <person name="Schmutz J."/>
            <person name="Khan Z."/>
            <person name="Redman R.S."/>
            <person name="Fleck N.D."/>
            <person name="Lindquist E."/>
            <person name="Grigoriev I.V."/>
            <person name="Doty S.L."/>
        </authorList>
    </citation>
    <scope>NUCLEOTIDE SEQUENCE [LARGE SCALE GENOMIC DNA]</scope>
    <source>
        <strain evidence="6 7">WP1</strain>
    </source>
</reference>
<dbReference type="OrthoDB" id="2522336at2759"/>
<dbReference type="AlphaFoldDB" id="A0A194SBA0"/>
<protein>
    <submittedName>
        <fullName evidence="6">Uncharacterized protein</fullName>
    </submittedName>
</protein>
<dbReference type="GO" id="GO:0044183">
    <property type="term" value="F:protein folding chaperone"/>
    <property type="evidence" value="ECO:0007669"/>
    <property type="project" value="InterPro"/>
</dbReference>
<feature type="transmembrane region" description="Helical" evidence="5">
    <location>
        <begin position="81"/>
        <end position="102"/>
    </location>
</feature>
<dbReference type="Pfam" id="PF03669">
    <property type="entry name" value="ASTER"/>
    <property type="match status" value="1"/>
</dbReference>
<evidence type="ECO:0000256" key="5">
    <source>
        <dbReference type="SAM" id="Phobius"/>
    </source>
</evidence>
<comment type="subcellular location">
    <subcellularLocation>
        <location evidence="1">Membrane</location>
    </subcellularLocation>
</comment>
<dbReference type="EMBL" id="KQ474074">
    <property type="protein sequence ID" value="KPV77859.1"/>
    <property type="molecule type" value="Genomic_DNA"/>
</dbReference>
<dbReference type="Proteomes" id="UP000053890">
    <property type="component" value="Unassembled WGS sequence"/>
</dbReference>
<keyword evidence="3 5" id="KW-1133">Transmembrane helix</keyword>
<sequence length="131" mass="14149">MPRTYDQTDPRRPANALPYRFPASSSTLPELLSFASMLCSGLAMLTRYAIWPWFGLILALSGILGQKNLGAQKQASDQSSLLGGYTSLMFASTSLMSIYSPILLGQAVKAGNIGFSINKGLIYLPRDLPTS</sequence>
<dbReference type="OMA" id="SMASMAC"/>
<dbReference type="InterPro" id="IPR005351">
    <property type="entry name" value="ASTER"/>
</dbReference>
<evidence type="ECO:0000256" key="1">
    <source>
        <dbReference type="ARBA" id="ARBA00004370"/>
    </source>
</evidence>
<keyword evidence="2 5" id="KW-0812">Transmembrane</keyword>
<dbReference type="RefSeq" id="XP_018273908.1">
    <property type="nucleotide sequence ID" value="XM_018413967.1"/>
</dbReference>
<keyword evidence="4 5" id="KW-0472">Membrane</keyword>
<evidence type="ECO:0000256" key="3">
    <source>
        <dbReference type="ARBA" id="ARBA00022989"/>
    </source>
</evidence>
<accession>A0A194SBA0</accession>
<name>A0A194SBA0_RHOGW</name>
<keyword evidence="7" id="KW-1185">Reference proteome</keyword>
<feature type="transmembrane region" description="Helical" evidence="5">
    <location>
        <begin position="50"/>
        <end position="69"/>
    </location>
</feature>
<evidence type="ECO:0000313" key="6">
    <source>
        <dbReference type="EMBL" id="KPV77859.1"/>
    </source>
</evidence>
<dbReference type="GeneID" id="28974415"/>
<evidence type="ECO:0000256" key="4">
    <source>
        <dbReference type="ARBA" id="ARBA00023136"/>
    </source>
</evidence>